<keyword evidence="4" id="KW-0418">Kinase</keyword>
<reference evidence="9" key="1">
    <citation type="submission" date="2021-01" db="UniProtKB">
        <authorList>
            <consortium name="EnsemblMetazoa"/>
        </authorList>
    </citation>
    <scope>IDENTIFICATION</scope>
</reference>
<feature type="binding site" evidence="6">
    <location>
        <position position="11"/>
    </location>
    <ligand>
        <name>ATP</name>
        <dbReference type="ChEBI" id="CHEBI:30616"/>
    </ligand>
</feature>
<dbReference type="PANTHER" id="PTHR46161:SF3">
    <property type="entry name" value="NUCLEOSIDE DIPHOSPHATE KINASE DDB_G0292928-RELATED"/>
    <property type="match status" value="1"/>
</dbReference>
<dbReference type="Gene3D" id="3.30.70.141">
    <property type="entry name" value="Nucleoside diphosphate kinase-like domain"/>
    <property type="match status" value="1"/>
</dbReference>
<evidence type="ECO:0000313" key="9">
    <source>
        <dbReference type="EnsemblMetazoa" id="XP_022662297"/>
    </source>
</evidence>
<feature type="domain" description="Nucleoside diphosphate kinase-like" evidence="8">
    <location>
        <begin position="3"/>
        <end position="145"/>
    </location>
</feature>
<dbReference type="EnsemblMetazoa" id="XM_022806560">
    <property type="protein sequence ID" value="XP_022662295"/>
    <property type="gene ID" value="LOC111250797"/>
</dbReference>
<evidence type="ECO:0000313" key="10">
    <source>
        <dbReference type="Proteomes" id="UP000594260"/>
    </source>
</evidence>
<dbReference type="OMA" id="YHRLTSF"/>
<dbReference type="RefSeq" id="XP_022662296.1">
    <property type="nucleotide sequence ID" value="XM_022806561.1"/>
</dbReference>
<feature type="binding site" evidence="6">
    <location>
        <position position="109"/>
    </location>
    <ligand>
        <name>ATP</name>
        <dbReference type="ChEBI" id="CHEBI:30616"/>
    </ligand>
</feature>
<dbReference type="Proteomes" id="UP000594260">
    <property type="component" value="Unplaced"/>
</dbReference>
<dbReference type="InterPro" id="IPR034907">
    <property type="entry name" value="NDK-like_dom"/>
</dbReference>
<dbReference type="GO" id="GO:0004550">
    <property type="term" value="F:nucleoside diphosphate kinase activity"/>
    <property type="evidence" value="ECO:0007669"/>
    <property type="project" value="InterPro"/>
</dbReference>
<dbReference type="KEGG" id="vde:111250797"/>
<name>A0A7M7K903_VARDE</name>
<dbReference type="CTD" id="32396"/>
<dbReference type="GO" id="GO:0006228">
    <property type="term" value="P:UTP biosynthetic process"/>
    <property type="evidence" value="ECO:0007669"/>
    <property type="project" value="InterPro"/>
</dbReference>
<evidence type="ECO:0000256" key="6">
    <source>
        <dbReference type="PROSITE-ProRule" id="PRU00706"/>
    </source>
</evidence>
<feature type="active site" description="Pros-phosphohistidine intermediate" evidence="6">
    <location>
        <position position="122"/>
    </location>
</feature>
<accession>A0A7M7K903</accession>
<evidence type="ECO:0000256" key="2">
    <source>
        <dbReference type="ARBA" id="ARBA00022679"/>
    </source>
</evidence>
<dbReference type="InterPro" id="IPR036850">
    <property type="entry name" value="NDK-like_dom_sf"/>
</dbReference>
<keyword evidence="10" id="KW-1185">Reference proteome</keyword>
<dbReference type="OrthoDB" id="25346at2759"/>
<dbReference type="GO" id="GO:0006183">
    <property type="term" value="P:GTP biosynthetic process"/>
    <property type="evidence" value="ECO:0007669"/>
    <property type="project" value="InterPro"/>
</dbReference>
<evidence type="ECO:0000256" key="4">
    <source>
        <dbReference type="ARBA" id="ARBA00022777"/>
    </source>
</evidence>
<dbReference type="RefSeq" id="XP_022662295.1">
    <property type="nucleotide sequence ID" value="XM_022806560.1"/>
</dbReference>
<dbReference type="PRINTS" id="PR01243">
    <property type="entry name" value="NUCDPKINASE"/>
</dbReference>
<evidence type="ECO:0000256" key="5">
    <source>
        <dbReference type="ARBA" id="ARBA00022840"/>
    </source>
</evidence>
<feature type="binding site" evidence="6">
    <location>
        <position position="89"/>
    </location>
    <ligand>
        <name>ATP</name>
        <dbReference type="ChEBI" id="CHEBI:30616"/>
    </ligand>
</feature>
<dbReference type="RefSeq" id="XP_022662297.1">
    <property type="nucleotide sequence ID" value="XM_022806562.1"/>
</dbReference>
<dbReference type="InParanoid" id="A0A7M7K903"/>
<dbReference type="InterPro" id="IPR001564">
    <property type="entry name" value="Nucleoside_diP_kinase"/>
</dbReference>
<organism evidence="9 10">
    <name type="scientific">Varroa destructor</name>
    <name type="common">Honeybee mite</name>
    <dbReference type="NCBI Taxonomy" id="109461"/>
    <lineage>
        <taxon>Eukaryota</taxon>
        <taxon>Metazoa</taxon>
        <taxon>Ecdysozoa</taxon>
        <taxon>Arthropoda</taxon>
        <taxon>Chelicerata</taxon>
        <taxon>Arachnida</taxon>
        <taxon>Acari</taxon>
        <taxon>Parasitiformes</taxon>
        <taxon>Mesostigmata</taxon>
        <taxon>Gamasina</taxon>
        <taxon>Dermanyssoidea</taxon>
        <taxon>Varroidae</taxon>
        <taxon>Varroa</taxon>
    </lineage>
</organism>
<dbReference type="Pfam" id="PF00334">
    <property type="entry name" value="NDK"/>
    <property type="match status" value="1"/>
</dbReference>
<dbReference type="SMART" id="SM00562">
    <property type="entry name" value="NDK"/>
    <property type="match status" value="1"/>
</dbReference>
<protein>
    <recommendedName>
        <fullName evidence="8">Nucleoside diphosphate kinase-like domain-containing protein</fullName>
    </recommendedName>
</protein>
<dbReference type="GO" id="GO:0006241">
    <property type="term" value="P:CTP biosynthetic process"/>
    <property type="evidence" value="ECO:0007669"/>
    <property type="project" value="InterPro"/>
</dbReference>
<dbReference type="GeneID" id="111250797"/>
<feature type="binding site" evidence="6">
    <location>
        <position position="95"/>
    </location>
    <ligand>
        <name>ATP</name>
        <dbReference type="ChEBI" id="CHEBI:30616"/>
    </ligand>
</feature>
<evidence type="ECO:0000256" key="7">
    <source>
        <dbReference type="RuleBase" id="RU004011"/>
    </source>
</evidence>
<evidence type="ECO:0000256" key="3">
    <source>
        <dbReference type="ARBA" id="ARBA00022741"/>
    </source>
</evidence>
<evidence type="ECO:0000256" key="1">
    <source>
        <dbReference type="ARBA" id="ARBA00008142"/>
    </source>
</evidence>
<dbReference type="AlphaFoldDB" id="A0A7M7K903"/>
<feature type="binding site" evidence="6">
    <location>
        <position position="119"/>
    </location>
    <ligand>
        <name>ATP</name>
        <dbReference type="ChEBI" id="CHEBI:30616"/>
    </ligand>
</feature>
<dbReference type="GO" id="GO:0005524">
    <property type="term" value="F:ATP binding"/>
    <property type="evidence" value="ECO:0007669"/>
    <property type="project" value="UniProtKB-KW"/>
</dbReference>
<keyword evidence="5" id="KW-0067">ATP-binding</keyword>
<keyword evidence="2" id="KW-0808">Transferase</keyword>
<dbReference type="EnsemblMetazoa" id="XM_022806562">
    <property type="protein sequence ID" value="XP_022662297"/>
    <property type="gene ID" value="LOC111250797"/>
</dbReference>
<sequence length="160" mass="18408">MFSRITLAIIKPDVCACPPKLARIRELINENGFKVLAEQYRRYTIKEMETFYEEHAGKFFFNRLTTYMSSGPVLVWILHQGETTIPNWRALLGPTKVFKAVFEDPDSLRGQFGLTDTRNAAHGSNSPDNVRREVHFFFPDLTEERLRTLLSEASFSSSSK</sequence>
<evidence type="ECO:0000259" key="8">
    <source>
        <dbReference type="SMART" id="SM00562"/>
    </source>
</evidence>
<dbReference type="PROSITE" id="PS51374">
    <property type="entry name" value="NDPK_LIKE"/>
    <property type="match status" value="1"/>
</dbReference>
<keyword evidence="3" id="KW-0547">Nucleotide-binding</keyword>
<feature type="binding site" evidence="6">
    <location>
        <position position="60"/>
    </location>
    <ligand>
        <name>ATP</name>
        <dbReference type="ChEBI" id="CHEBI:30616"/>
    </ligand>
</feature>
<dbReference type="SUPFAM" id="SSF54919">
    <property type="entry name" value="Nucleoside diphosphate kinase, NDK"/>
    <property type="match status" value="1"/>
</dbReference>
<dbReference type="EnsemblMetazoa" id="XM_022806561">
    <property type="protein sequence ID" value="XP_022662296"/>
    <property type="gene ID" value="LOC111250797"/>
</dbReference>
<dbReference type="PANTHER" id="PTHR46161">
    <property type="entry name" value="NUCLEOSIDE DIPHOSPHATE KINASE"/>
    <property type="match status" value="1"/>
</dbReference>
<dbReference type="FunCoup" id="A0A7M7K903">
    <property type="interactions" value="1615"/>
</dbReference>
<proteinExistence type="inferred from homology"/>
<comment type="similarity">
    <text evidence="1 6 7">Belongs to the NDK family.</text>
</comment>